<protein>
    <recommendedName>
        <fullName evidence="4">Salivary secreted peptide</fullName>
    </recommendedName>
</protein>
<name>A0A834HS29_RHYFE</name>
<evidence type="ECO:0000313" key="2">
    <source>
        <dbReference type="EMBL" id="KAF7266964.1"/>
    </source>
</evidence>
<dbReference type="EMBL" id="JAACXV010014478">
    <property type="protein sequence ID" value="KAF7266964.1"/>
    <property type="molecule type" value="Genomic_DNA"/>
</dbReference>
<dbReference type="OrthoDB" id="7021379at2759"/>
<reference evidence="2" key="1">
    <citation type="submission" date="2020-08" db="EMBL/GenBank/DDBJ databases">
        <title>Genome sequencing and assembly of the red palm weevil Rhynchophorus ferrugineus.</title>
        <authorList>
            <person name="Dias G.B."/>
            <person name="Bergman C.M."/>
            <person name="Manee M."/>
        </authorList>
    </citation>
    <scope>NUCLEOTIDE SEQUENCE</scope>
    <source>
        <strain evidence="2">AA-2017</strain>
        <tissue evidence="2">Whole larva</tissue>
    </source>
</reference>
<evidence type="ECO:0000256" key="1">
    <source>
        <dbReference type="SAM" id="SignalP"/>
    </source>
</evidence>
<feature type="chain" id="PRO_5032983404" description="Salivary secreted peptide" evidence="1">
    <location>
        <begin position="17"/>
        <end position="124"/>
    </location>
</feature>
<comment type="caution">
    <text evidence="2">The sequence shown here is derived from an EMBL/GenBank/DDBJ whole genome shotgun (WGS) entry which is preliminary data.</text>
</comment>
<gene>
    <name evidence="2" type="ORF">GWI33_019748</name>
</gene>
<dbReference type="Pfam" id="PF15868">
    <property type="entry name" value="MBF2"/>
    <property type="match status" value="1"/>
</dbReference>
<dbReference type="InterPro" id="IPR031734">
    <property type="entry name" value="MBF2"/>
</dbReference>
<dbReference type="Proteomes" id="UP000625711">
    <property type="component" value="Unassembled WGS sequence"/>
</dbReference>
<dbReference type="PANTHER" id="PTHR37685:SF1">
    <property type="entry name" value="GEO11136P1-RELATED"/>
    <property type="match status" value="1"/>
</dbReference>
<accession>A0A834HS29</accession>
<keyword evidence="1" id="KW-0732">Signal</keyword>
<organism evidence="2 3">
    <name type="scientific">Rhynchophorus ferrugineus</name>
    <name type="common">Red palm weevil</name>
    <name type="synonym">Curculio ferrugineus</name>
    <dbReference type="NCBI Taxonomy" id="354439"/>
    <lineage>
        <taxon>Eukaryota</taxon>
        <taxon>Metazoa</taxon>
        <taxon>Ecdysozoa</taxon>
        <taxon>Arthropoda</taxon>
        <taxon>Hexapoda</taxon>
        <taxon>Insecta</taxon>
        <taxon>Pterygota</taxon>
        <taxon>Neoptera</taxon>
        <taxon>Endopterygota</taxon>
        <taxon>Coleoptera</taxon>
        <taxon>Polyphaga</taxon>
        <taxon>Cucujiformia</taxon>
        <taxon>Curculionidae</taxon>
        <taxon>Dryophthorinae</taxon>
        <taxon>Rhynchophorus</taxon>
    </lineage>
</organism>
<sequence>MRSIFVILFLIGVISATPAVHTNKLNNTSGNSIVEGNCTGANEEHLLHSEEVTRLGVWFVVRKATVNYNGNKIISCMEALNQKDSKTGGTVEIQTGGVGYDFVGIEMISHTGHGLDFQIKIYGN</sequence>
<dbReference type="AlphaFoldDB" id="A0A834HS29"/>
<keyword evidence="3" id="KW-1185">Reference proteome</keyword>
<evidence type="ECO:0000313" key="3">
    <source>
        <dbReference type="Proteomes" id="UP000625711"/>
    </source>
</evidence>
<dbReference type="PANTHER" id="PTHR37685">
    <property type="entry name" value="GEO11136P1-RELATED"/>
    <property type="match status" value="1"/>
</dbReference>
<evidence type="ECO:0008006" key="4">
    <source>
        <dbReference type="Google" id="ProtNLM"/>
    </source>
</evidence>
<proteinExistence type="predicted"/>
<feature type="signal peptide" evidence="1">
    <location>
        <begin position="1"/>
        <end position="16"/>
    </location>
</feature>